<dbReference type="Gene3D" id="3.30.750.24">
    <property type="entry name" value="STAS domain"/>
    <property type="match status" value="1"/>
</dbReference>
<dbReference type="InterPro" id="IPR002645">
    <property type="entry name" value="STAS_dom"/>
</dbReference>
<dbReference type="InterPro" id="IPR011547">
    <property type="entry name" value="SLC26A/SulP_dom"/>
</dbReference>
<feature type="transmembrane region" description="Helical" evidence="6">
    <location>
        <begin position="104"/>
        <end position="120"/>
    </location>
</feature>
<dbReference type="PROSITE" id="PS50801">
    <property type="entry name" value="STAS"/>
    <property type="match status" value="1"/>
</dbReference>
<feature type="transmembrane region" description="Helical" evidence="6">
    <location>
        <begin position="77"/>
        <end position="98"/>
    </location>
</feature>
<evidence type="ECO:0000256" key="3">
    <source>
        <dbReference type="ARBA" id="ARBA00022692"/>
    </source>
</evidence>
<dbReference type="PANTHER" id="PTHR11814">
    <property type="entry name" value="SULFATE TRANSPORTER"/>
    <property type="match status" value="1"/>
</dbReference>
<dbReference type="AlphaFoldDB" id="A0AAD4UHF9"/>
<dbReference type="Pfam" id="PF00916">
    <property type="entry name" value="Sulfate_transp"/>
    <property type="match status" value="1"/>
</dbReference>
<dbReference type="EMBL" id="JAKZEL010000005">
    <property type="protein sequence ID" value="KAI4543755.1"/>
    <property type="molecule type" value="Genomic_DNA"/>
</dbReference>
<feature type="transmembrane region" description="Helical" evidence="6">
    <location>
        <begin position="427"/>
        <end position="458"/>
    </location>
</feature>
<keyword evidence="4 6" id="KW-1133">Transmembrane helix</keyword>
<feature type="transmembrane region" description="Helical" evidence="6">
    <location>
        <begin position="339"/>
        <end position="358"/>
    </location>
</feature>
<evidence type="ECO:0000256" key="2">
    <source>
        <dbReference type="ARBA" id="ARBA00022448"/>
    </source>
</evidence>
<keyword evidence="3 6" id="KW-0812">Transmembrane</keyword>
<proteinExistence type="predicted"/>
<evidence type="ECO:0000256" key="4">
    <source>
        <dbReference type="ARBA" id="ARBA00022989"/>
    </source>
</evidence>
<reference evidence="8" key="1">
    <citation type="submission" date="2022-03" db="EMBL/GenBank/DDBJ databases">
        <title>Genomic analyses of argali, domestic sheep and their hybrids provide insights into chromosomal evolution, heterosis and genetic basis of agronomic traits.</title>
        <authorList>
            <person name="Li M."/>
        </authorList>
    </citation>
    <scope>NUCLEOTIDE SEQUENCE</scope>
    <source>
        <strain evidence="8">CAU-MHL-2022a</strain>
        <tissue evidence="8">Skin</tissue>
    </source>
</reference>
<sequence length="691" mass="76857">MIEPIGNQYVVARPVYSANAFGEEHKKKQRHHKTLLDHLKKLCRCSAQKAKNIAFSLFPIASWLPAYRIKEWLLSDIVSGVSTGLVAVLQGLAFALLVTIPPGYGLYAAFFPVIIYFFLGTSRHISVGPFPVLSMMVGAVVVRLTATDNTADSTFTNSSMTNDSSIDEQKVIVAATVTMLSGIIQLLMGVLRLGFVVIYLSESLISGFTTAAAIHVVVSQLKFMFQLTVPAHTDPFSLFKVLESVFSQIEKTNIADLVTSLVILVVVFVVKELNQRYKAKLPVPIPIELIVTVIATGVSYGFDFKTRFNVAVIGEMKPGFQAPVTPSRQTFQDTIGDSFGIAIVGFAVAFSVASVYSLKYDYPIDGNQIAGLLSAIIVLIVIVAIGFLLEPLQKSVLAALALGNLKGMLMQFAEIRRLWRKDKYDCLIWVMTFIFAVVLGLGLGLAASVAFQLLTIVFRTQFPKCSTLANVGRSNIYKNRKDYSEIGFRPLRILRKRNKALKKIRKMQKKGLLQVTPKGFICTVDGFKDSDEELDNDKIEELDQPINTTDLPFQIDWNANLPLNIVVPKINLHSLILDFSAVSFLDVSSMRGLKTILQEFIRIQVDVYIAGTDDDFIEKLTRCEFFDDEVKDSIFFLTIHDAVLHILMKKDYSTSKFNPSQEVEAKSDDFTISTNGGLRNRECQVPIETKF</sequence>
<dbReference type="InterPro" id="IPR036513">
    <property type="entry name" value="STAS_dom_sf"/>
</dbReference>
<dbReference type="CDD" id="cd07042">
    <property type="entry name" value="STAS_SulP_like_sulfate_transporter"/>
    <property type="match status" value="1"/>
</dbReference>
<evidence type="ECO:0000256" key="6">
    <source>
        <dbReference type="SAM" id="Phobius"/>
    </source>
</evidence>
<feature type="transmembrane region" description="Helical" evidence="6">
    <location>
        <begin position="171"/>
        <end position="191"/>
    </location>
</feature>
<dbReference type="InterPro" id="IPR018045">
    <property type="entry name" value="S04_transporter_CS"/>
</dbReference>
<accession>A0AAD4UHF9</accession>
<evidence type="ECO:0000313" key="9">
    <source>
        <dbReference type="Proteomes" id="UP001214576"/>
    </source>
</evidence>
<dbReference type="GO" id="GO:0016020">
    <property type="term" value="C:membrane"/>
    <property type="evidence" value="ECO:0007669"/>
    <property type="project" value="UniProtKB-SubCell"/>
</dbReference>
<dbReference type="Proteomes" id="UP001214576">
    <property type="component" value="Unassembled WGS sequence"/>
</dbReference>
<evidence type="ECO:0000313" key="8">
    <source>
        <dbReference type="EMBL" id="KAI4543755.1"/>
    </source>
</evidence>
<protein>
    <recommendedName>
        <fullName evidence="7">STAS domain-containing protein</fullName>
    </recommendedName>
</protein>
<feature type="domain" description="STAS" evidence="7">
    <location>
        <begin position="540"/>
        <end position="646"/>
    </location>
</feature>
<keyword evidence="2" id="KW-0813">Transport</keyword>
<comment type="subcellular location">
    <subcellularLocation>
        <location evidence="1">Membrane</location>
        <topology evidence="1">Multi-pass membrane protein</topology>
    </subcellularLocation>
</comment>
<dbReference type="GO" id="GO:0008271">
    <property type="term" value="F:secondary active sulfate transmembrane transporter activity"/>
    <property type="evidence" value="ECO:0007669"/>
    <property type="project" value="InterPro"/>
</dbReference>
<feature type="transmembrane region" description="Helical" evidence="6">
    <location>
        <begin position="127"/>
        <end position="146"/>
    </location>
</feature>
<dbReference type="SUPFAM" id="SSF52091">
    <property type="entry name" value="SpoIIaa-like"/>
    <property type="match status" value="1"/>
</dbReference>
<gene>
    <name evidence="8" type="ORF">MG293_006549</name>
</gene>
<dbReference type="Pfam" id="PF01740">
    <property type="entry name" value="STAS"/>
    <property type="match status" value="1"/>
</dbReference>
<evidence type="ECO:0000259" key="7">
    <source>
        <dbReference type="PROSITE" id="PS50801"/>
    </source>
</evidence>
<evidence type="ECO:0000256" key="1">
    <source>
        <dbReference type="ARBA" id="ARBA00004141"/>
    </source>
</evidence>
<evidence type="ECO:0000256" key="5">
    <source>
        <dbReference type="ARBA" id="ARBA00023136"/>
    </source>
</evidence>
<keyword evidence="9" id="KW-1185">Reference proteome</keyword>
<feature type="transmembrane region" description="Helical" evidence="6">
    <location>
        <begin position="370"/>
        <end position="389"/>
    </location>
</feature>
<name>A0AAD4UHF9_OVIAM</name>
<keyword evidence="5 6" id="KW-0472">Membrane</keyword>
<dbReference type="InterPro" id="IPR001902">
    <property type="entry name" value="SLC26A/SulP_fam"/>
</dbReference>
<feature type="transmembrane region" description="Helical" evidence="6">
    <location>
        <begin position="254"/>
        <end position="271"/>
    </location>
</feature>
<dbReference type="PROSITE" id="PS01130">
    <property type="entry name" value="SLC26A"/>
    <property type="match status" value="1"/>
</dbReference>
<organism evidence="8 9">
    <name type="scientific">Ovis ammon polii</name>
    <dbReference type="NCBI Taxonomy" id="230172"/>
    <lineage>
        <taxon>Eukaryota</taxon>
        <taxon>Metazoa</taxon>
        <taxon>Chordata</taxon>
        <taxon>Craniata</taxon>
        <taxon>Vertebrata</taxon>
        <taxon>Euteleostomi</taxon>
        <taxon>Mammalia</taxon>
        <taxon>Eutheria</taxon>
        <taxon>Laurasiatheria</taxon>
        <taxon>Artiodactyla</taxon>
        <taxon>Ruminantia</taxon>
        <taxon>Pecora</taxon>
        <taxon>Bovidae</taxon>
        <taxon>Caprinae</taxon>
        <taxon>Ovis</taxon>
    </lineage>
</organism>
<comment type="caution">
    <text evidence="8">The sequence shown here is derived from an EMBL/GenBank/DDBJ whole genome shotgun (WGS) entry which is preliminary data.</text>
</comment>
<feature type="transmembrane region" description="Helical" evidence="6">
    <location>
        <begin position="198"/>
        <end position="218"/>
    </location>
</feature>